<name>A0A0M3HLX7_ASCLU</name>
<dbReference type="AlphaFoldDB" id="A0A0M3HLX7"/>
<proteinExistence type="predicted"/>
<dbReference type="WBParaSite" id="ALUE_0000252201-mRNA-1">
    <property type="protein sequence ID" value="ALUE_0000252201-mRNA-1"/>
    <property type="gene ID" value="ALUE_0000252201"/>
</dbReference>
<dbReference type="Proteomes" id="UP000036681">
    <property type="component" value="Unplaced"/>
</dbReference>
<accession>A0A0M3HLX7</accession>
<sequence length="35" mass="3928">MVGLMETPTKYDVLQLHKAVKKATPNLTVKNSQKD</sequence>
<keyword evidence="1" id="KW-1185">Reference proteome</keyword>
<organism evidence="1 2">
    <name type="scientific">Ascaris lumbricoides</name>
    <name type="common">Giant roundworm</name>
    <dbReference type="NCBI Taxonomy" id="6252"/>
    <lineage>
        <taxon>Eukaryota</taxon>
        <taxon>Metazoa</taxon>
        <taxon>Ecdysozoa</taxon>
        <taxon>Nematoda</taxon>
        <taxon>Chromadorea</taxon>
        <taxon>Rhabditida</taxon>
        <taxon>Spirurina</taxon>
        <taxon>Ascaridomorpha</taxon>
        <taxon>Ascaridoidea</taxon>
        <taxon>Ascarididae</taxon>
        <taxon>Ascaris</taxon>
    </lineage>
</organism>
<evidence type="ECO:0000313" key="1">
    <source>
        <dbReference type="Proteomes" id="UP000036681"/>
    </source>
</evidence>
<reference evidence="2" key="1">
    <citation type="submission" date="2017-02" db="UniProtKB">
        <authorList>
            <consortium name="WormBaseParasite"/>
        </authorList>
    </citation>
    <scope>IDENTIFICATION</scope>
</reference>
<evidence type="ECO:0000313" key="2">
    <source>
        <dbReference type="WBParaSite" id="ALUE_0000252201-mRNA-1"/>
    </source>
</evidence>
<protein>
    <submittedName>
        <fullName evidence="2">Mobile element protein</fullName>
    </submittedName>
</protein>